<dbReference type="RefSeq" id="WP_004517849.1">
    <property type="nucleotide sequence ID" value="NZ_AOLQ01000065.1"/>
</dbReference>
<dbReference type="AlphaFoldDB" id="M0J0D3"/>
<proteinExistence type="predicted"/>
<comment type="caution">
    <text evidence="1">The sequence shown here is derived from an EMBL/GenBank/DDBJ whole genome shotgun (WGS) entry which is preliminary data.</text>
</comment>
<evidence type="ECO:0000313" key="2">
    <source>
        <dbReference type="Proteomes" id="UP000011534"/>
    </source>
</evidence>
<dbReference type="OrthoDB" id="326330at2157"/>
<accession>M0J0D3</accession>
<sequence>MSKRQTVIALGMLVLVAASPLAGIAAAANFNSSVAQNPEVEVDVTKSTHEMGWSAEQYEADNGELKSMNARLNSSVENPYSYALDGVNETDYGAFPHAKSDTSALEAVEWTKDMSGSAGTGTIADTSPEPGVDAVSLSTSSQASGDVAKFTMGNFSVTSDAEKRMLQVGMNINTLESGATVEVRAVDADGDYVSATANPSQTGGEEQIASATGDGYMFQRQVGKMAVSGSGDGTMGEIQKTVVVVSDANADVDIYALNADKFGKWDFGTQRIDTDGDGELDDSETVYEVNESNAGTISVTGLDTLGSTFDDARLNDVTVPMLFEASELESEDTLFEFSAAEGYPSFDSRVDAYYRLQLPESYDLSYSNAELKDTVEMPDTRYQTVEYAEGTGDTEMTNISSWTDKTGSYGTQGANVSVDSTVSVGTNMVIHYDYVITSDEKQELQSDTTDSKGGGVLGGGSGGIVDTIVSLPGAIIGGLLSFVTGRKIGVF</sequence>
<evidence type="ECO:0000313" key="1">
    <source>
        <dbReference type="EMBL" id="EMA01813.1"/>
    </source>
</evidence>
<name>M0J0D3_HALVA</name>
<dbReference type="Proteomes" id="UP000011534">
    <property type="component" value="Unassembled WGS sequence"/>
</dbReference>
<protein>
    <submittedName>
        <fullName evidence="1">Uncharacterized protein</fullName>
    </submittedName>
</protein>
<dbReference type="PATRIC" id="fig|662477.6.peg.2997"/>
<dbReference type="EMBL" id="AOLQ01000065">
    <property type="protein sequence ID" value="EMA01813.1"/>
    <property type="molecule type" value="Genomic_DNA"/>
</dbReference>
<organism evidence="1 2">
    <name type="scientific">Haloarcula vallismortis ATCC 29715</name>
    <dbReference type="NCBI Taxonomy" id="662477"/>
    <lineage>
        <taxon>Archaea</taxon>
        <taxon>Methanobacteriati</taxon>
        <taxon>Methanobacteriota</taxon>
        <taxon>Stenosarchaea group</taxon>
        <taxon>Halobacteria</taxon>
        <taxon>Halobacteriales</taxon>
        <taxon>Haloarculaceae</taxon>
        <taxon>Haloarcula</taxon>
    </lineage>
</organism>
<reference evidence="1 2" key="1">
    <citation type="journal article" date="2014" name="PLoS Genet.">
        <title>Phylogenetically driven sequencing of extremely halophilic archaea reveals strategies for static and dynamic osmo-response.</title>
        <authorList>
            <person name="Becker E.A."/>
            <person name="Seitzer P.M."/>
            <person name="Tritt A."/>
            <person name="Larsen D."/>
            <person name="Krusor M."/>
            <person name="Yao A.I."/>
            <person name="Wu D."/>
            <person name="Madern D."/>
            <person name="Eisen J.A."/>
            <person name="Darling A.E."/>
            <person name="Facciotti M.T."/>
        </authorList>
    </citation>
    <scope>NUCLEOTIDE SEQUENCE [LARGE SCALE GENOMIC DNA]</scope>
    <source>
        <strain evidence="1 2">ATCC 29715</strain>
    </source>
</reference>
<keyword evidence="2" id="KW-1185">Reference proteome</keyword>
<gene>
    <name evidence="1" type="ORF">C437_15376</name>
</gene>